<evidence type="ECO:0000313" key="2">
    <source>
        <dbReference type="Proteomes" id="UP000008744"/>
    </source>
</evidence>
<dbReference type="HOGENOM" id="CLU_2906434_0_0_1"/>
<dbReference type="EMBL" id="CH479189">
    <property type="protein sequence ID" value="EDW25489.1"/>
    <property type="molecule type" value="Genomic_DNA"/>
</dbReference>
<keyword evidence="2" id="KW-1185">Reference proteome</keyword>
<evidence type="ECO:0000313" key="1">
    <source>
        <dbReference type="EMBL" id="EDW25489.1"/>
    </source>
</evidence>
<reference evidence="1 2" key="1">
    <citation type="journal article" date="2007" name="Nature">
        <title>Evolution of genes and genomes on the Drosophila phylogeny.</title>
        <authorList>
            <consortium name="Drosophila 12 Genomes Consortium"/>
            <person name="Clark A.G."/>
            <person name="Eisen M.B."/>
            <person name="Smith D.R."/>
            <person name="Bergman C.M."/>
            <person name="Oliver B."/>
            <person name="Markow T.A."/>
            <person name="Kaufman T.C."/>
            <person name="Kellis M."/>
            <person name="Gelbart W."/>
            <person name="Iyer V.N."/>
            <person name="Pollard D.A."/>
            <person name="Sackton T.B."/>
            <person name="Larracuente A.M."/>
            <person name="Singh N.D."/>
            <person name="Abad J.P."/>
            <person name="Abt D.N."/>
            <person name="Adryan B."/>
            <person name="Aguade M."/>
            <person name="Akashi H."/>
            <person name="Anderson W.W."/>
            <person name="Aquadro C.F."/>
            <person name="Ardell D.H."/>
            <person name="Arguello R."/>
            <person name="Artieri C.G."/>
            <person name="Barbash D.A."/>
            <person name="Barker D."/>
            <person name="Barsanti P."/>
            <person name="Batterham P."/>
            <person name="Batzoglou S."/>
            <person name="Begun D."/>
            <person name="Bhutkar A."/>
            <person name="Blanco E."/>
            <person name="Bosak S.A."/>
            <person name="Bradley R.K."/>
            <person name="Brand A.D."/>
            <person name="Brent M.R."/>
            <person name="Brooks A.N."/>
            <person name="Brown R.H."/>
            <person name="Butlin R.K."/>
            <person name="Caggese C."/>
            <person name="Calvi B.R."/>
            <person name="Bernardo de Carvalho A."/>
            <person name="Caspi A."/>
            <person name="Castrezana S."/>
            <person name="Celniker S.E."/>
            <person name="Chang J.L."/>
            <person name="Chapple C."/>
            <person name="Chatterji S."/>
            <person name="Chinwalla A."/>
            <person name="Civetta A."/>
            <person name="Clifton S.W."/>
            <person name="Comeron J.M."/>
            <person name="Costello J.C."/>
            <person name="Coyne J.A."/>
            <person name="Daub J."/>
            <person name="David R.G."/>
            <person name="Delcher A.L."/>
            <person name="Delehaunty K."/>
            <person name="Do C.B."/>
            <person name="Ebling H."/>
            <person name="Edwards K."/>
            <person name="Eickbush T."/>
            <person name="Evans J.D."/>
            <person name="Filipski A."/>
            <person name="Findeiss S."/>
            <person name="Freyhult E."/>
            <person name="Fulton L."/>
            <person name="Fulton R."/>
            <person name="Garcia A.C."/>
            <person name="Gardiner A."/>
            <person name="Garfield D.A."/>
            <person name="Garvin B.E."/>
            <person name="Gibson G."/>
            <person name="Gilbert D."/>
            <person name="Gnerre S."/>
            <person name="Godfrey J."/>
            <person name="Good R."/>
            <person name="Gotea V."/>
            <person name="Gravely B."/>
            <person name="Greenberg A.J."/>
            <person name="Griffiths-Jones S."/>
            <person name="Gross S."/>
            <person name="Guigo R."/>
            <person name="Gustafson E.A."/>
            <person name="Haerty W."/>
            <person name="Hahn M.W."/>
            <person name="Halligan D.L."/>
            <person name="Halpern A.L."/>
            <person name="Halter G.M."/>
            <person name="Han M.V."/>
            <person name="Heger A."/>
            <person name="Hillier L."/>
            <person name="Hinrichs A.S."/>
            <person name="Holmes I."/>
            <person name="Hoskins R.A."/>
            <person name="Hubisz M.J."/>
            <person name="Hultmark D."/>
            <person name="Huntley M.A."/>
            <person name="Jaffe D.B."/>
            <person name="Jagadeeshan S."/>
            <person name="Jeck W.R."/>
            <person name="Johnson J."/>
            <person name="Jones C.D."/>
            <person name="Jordan W.C."/>
            <person name="Karpen G.H."/>
            <person name="Kataoka E."/>
            <person name="Keightley P.D."/>
            <person name="Kheradpour P."/>
            <person name="Kirkness E.F."/>
            <person name="Koerich L.B."/>
            <person name="Kristiansen K."/>
            <person name="Kudrna D."/>
            <person name="Kulathinal R.J."/>
            <person name="Kumar S."/>
            <person name="Kwok R."/>
            <person name="Lander E."/>
            <person name="Langley C.H."/>
            <person name="Lapoint R."/>
            <person name="Lazzaro B.P."/>
            <person name="Lee S.J."/>
            <person name="Levesque L."/>
            <person name="Li R."/>
            <person name="Lin C.F."/>
            <person name="Lin M.F."/>
            <person name="Lindblad-Toh K."/>
            <person name="Llopart A."/>
            <person name="Long M."/>
            <person name="Low L."/>
            <person name="Lozovsky E."/>
            <person name="Lu J."/>
            <person name="Luo M."/>
            <person name="Machado C.A."/>
            <person name="Makalowski W."/>
            <person name="Marzo M."/>
            <person name="Matsuda M."/>
            <person name="Matzkin L."/>
            <person name="McAllister B."/>
            <person name="McBride C.S."/>
            <person name="McKernan B."/>
            <person name="McKernan K."/>
            <person name="Mendez-Lago M."/>
            <person name="Minx P."/>
            <person name="Mollenhauer M.U."/>
            <person name="Montooth K."/>
            <person name="Mount S.M."/>
            <person name="Mu X."/>
            <person name="Myers E."/>
            <person name="Negre B."/>
            <person name="Newfeld S."/>
            <person name="Nielsen R."/>
            <person name="Noor M.A."/>
            <person name="O'Grady P."/>
            <person name="Pachter L."/>
            <person name="Papaceit M."/>
            <person name="Parisi M.J."/>
            <person name="Parisi M."/>
            <person name="Parts L."/>
            <person name="Pedersen J.S."/>
            <person name="Pesole G."/>
            <person name="Phillippy A.M."/>
            <person name="Ponting C.P."/>
            <person name="Pop M."/>
            <person name="Porcelli D."/>
            <person name="Powell J.R."/>
            <person name="Prohaska S."/>
            <person name="Pruitt K."/>
            <person name="Puig M."/>
            <person name="Quesneville H."/>
            <person name="Ram K.R."/>
            <person name="Rand D."/>
            <person name="Rasmussen M.D."/>
            <person name="Reed L.K."/>
            <person name="Reenan R."/>
            <person name="Reily A."/>
            <person name="Remington K.A."/>
            <person name="Rieger T.T."/>
            <person name="Ritchie M.G."/>
            <person name="Robin C."/>
            <person name="Rogers Y.H."/>
            <person name="Rohde C."/>
            <person name="Rozas J."/>
            <person name="Rubenfield M.J."/>
            <person name="Ruiz A."/>
            <person name="Russo S."/>
            <person name="Salzberg S.L."/>
            <person name="Sanchez-Gracia A."/>
            <person name="Saranga D.J."/>
            <person name="Sato H."/>
            <person name="Schaeffer S.W."/>
            <person name="Schatz M.C."/>
            <person name="Schlenke T."/>
            <person name="Schwartz R."/>
            <person name="Segarra C."/>
            <person name="Singh R.S."/>
            <person name="Sirot L."/>
            <person name="Sirota M."/>
            <person name="Sisneros N.B."/>
            <person name="Smith C.D."/>
            <person name="Smith T.F."/>
            <person name="Spieth J."/>
            <person name="Stage D.E."/>
            <person name="Stark A."/>
            <person name="Stephan W."/>
            <person name="Strausberg R.L."/>
            <person name="Strempel S."/>
            <person name="Sturgill D."/>
            <person name="Sutton G."/>
            <person name="Sutton G.G."/>
            <person name="Tao W."/>
            <person name="Teichmann S."/>
            <person name="Tobari Y.N."/>
            <person name="Tomimura Y."/>
            <person name="Tsolas J.M."/>
            <person name="Valente V.L."/>
            <person name="Venter E."/>
            <person name="Venter J.C."/>
            <person name="Vicario S."/>
            <person name="Vieira F.G."/>
            <person name="Vilella A.J."/>
            <person name="Villasante A."/>
            <person name="Walenz B."/>
            <person name="Wang J."/>
            <person name="Wasserman M."/>
            <person name="Watts T."/>
            <person name="Wilson D."/>
            <person name="Wilson R.K."/>
            <person name="Wing R.A."/>
            <person name="Wolfner M.F."/>
            <person name="Wong A."/>
            <person name="Wong G.K."/>
            <person name="Wu C.I."/>
            <person name="Wu G."/>
            <person name="Yamamoto D."/>
            <person name="Yang H.P."/>
            <person name="Yang S.P."/>
            <person name="Yorke J.A."/>
            <person name="Yoshida K."/>
            <person name="Zdobnov E."/>
            <person name="Zhang P."/>
            <person name="Zhang Y."/>
            <person name="Zimin A.V."/>
            <person name="Baldwin J."/>
            <person name="Abdouelleil A."/>
            <person name="Abdulkadir J."/>
            <person name="Abebe A."/>
            <person name="Abera B."/>
            <person name="Abreu J."/>
            <person name="Acer S.C."/>
            <person name="Aftuck L."/>
            <person name="Alexander A."/>
            <person name="An P."/>
            <person name="Anderson E."/>
            <person name="Anderson S."/>
            <person name="Arachi H."/>
            <person name="Azer M."/>
            <person name="Bachantsang P."/>
            <person name="Barry A."/>
            <person name="Bayul T."/>
            <person name="Berlin A."/>
            <person name="Bessette D."/>
            <person name="Bloom T."/>
            <person name="Blye J."/>
            <person name="Boguslavskiy L."/>
            <person name="Bonnet C."/>
            <person name="Boukhgalter B."/>
            <person name="Bourzgui I."/>
            <person name="Brown A."/>
            <person name="Cahill P."/>
            <person name="Channer S."/>
            <person name="Cheshatsang Y."/>
            <person name="Chuda L."/>
            <person name="Citroen M."/>
            <person name="Collymore A."/>
            <person name="Cooke P."/>
            <person name="Costello M."/>
            <person name="D'Aco K."/>
            <person name="Daza R."/>
            <person name="De Haan G."/>
            <person name="DeGray S."/>
            <person name="DeMaso C."/>
            <person name="Dhargay N."/>
            <person name="Dooley K."/>
            <person name="Dooley E."/>
            <person name="Doricent M."/>
            <person name="Dorje P."/>
            <person name="Dorjee K."/>
            <person name="Dupes A."/>
            <person name="Elong R."/>
            <person name="Falk J."/>
            <person name="Farina A."/>
            <person name="Faro S."/>
            <person name="Ferguson D."/>
            <person name="Fisher S."/>
            <person name="Foley C.D."/>
            <person name="Franke A."/>
            <person name="Friedrich D."/>
            <person name="Gadbois L."/>
            <person name="Gearin G."/>
            <person name="Gearin C.R."/>
            <person name="Giannoukos G."/>
            <person name="Goode T."/>
            <person name="Graham J."/>
            <person name="Grandbois E."/>
            <person name="Grewal S."/>
            <person name="Gyaltsen K."/>
            <person name="Hafez N."/>
            <person name="Hagos B."/>
            <person name="Hall J."/>
            <person name="Henson C."/>
            <person name="Hollinger A."/>
            <person name="Honan T."/>
            <person name="Huard M.D."/>
            <person name="Hughes L."/>
            <person name="Hurhula B."/>
            <person name="Husby M.E."/>
            <person name="Kamat A."/>
            <person name="Kanga B."/>
            <person name="Kashin S."/>
            <person name="Khazanovich D."/>
            <person name="Kisner P."/>
            <person name="Lance K."/>
            <person name="Lara M."/>
            <person name="Lee W."/>
            <person name="Lennon N."/>
            <person name="Letendre F."/>
            <person name="LeVine R."/>
            <person name="Lipovsky A."/>
            <person name="Liu X."/>
            <person name="Liu J."/>
            <person name="Liu S."/>
            <person name="Lokyitsang T."/>
            <person name="Lokyitsang Y."/>
            <person name="Lubonja R."/>
            <person name="Lui A."/>
            <person name="MacDonald P."/>
            <person name="Magnisalis V."/>
            <person name="Maru K."/>
            <person name="Matthews C."/>
            <person name="McCusker W."/>
            <person name="McDonough S."/>
            <person name="Mehta T."/>
            <person name="Meldrim J."/>
            <person name="Meneus L."/>
            <person name="Mihai O."/>
            <person name="Mihalev A."/>
            <person name="Mihova T."/>
            <person name="Mittelman R."/>
            <person name="Mlenga V."/>
            <person name="Montmayeur A."/>
            <person name="Mulrain L."/>
            <person name="Navidi A."/>
            <person name="Naylor J."/>
            <person name="Negash T."/>
            <person name="Nguyen T."/>
            <person name="Nguyen N."/>
            <person name="Nicol R."/>
            <person name="Norbu C."/>
            <person name="Norbu N."/>
            <person name="Novod N."/>
            <person name="O'Neill B."/>
            <person name="Osman S."/>
            <person name="Markiewicz E."/>
            <person name="Oyono O.L."/>
            <person name="Patti C."/>
            <person name="Phunkhang P."/>
            <person name="Pierre F."/>
            <person name="Priest M."/>
            <person name="Raghuraman S."/>
            <person name="Rege F."/>
            <person name="Reyes R."/>
            <person name="Rise C."/>
            <person name="Rogov P."/>
            <person name="Ross K."/>
            <person name="Ryan E."/>
            <person name="Settipalli S."/>
            <person name="Shea T."/>
            <person name="Sherpa N."/>
            <person name="Shi L."/>
            <person name="Shih D."/>
            <person name="Sparrow T."/>
            <person name="Spaulding J."/>
            <person name="Stalker J."/>
            <person name="Stange-Thomann N."/>
            <person name="Stavropoulos S."/>
            <person name="Stone C."/>
            <person name="Strader C."/>
            <person name="Tesfaye S."/>
            <person name="Thomson T."/>
            <person name="Thoulutsang Y."/>
            <person name="Thoulutsang D."/>
            <person name="Topham K."/>
            <person name="Topping I."/>
            <person name="Tsamla T."/>
            <person name="Vassiliev H."/>
            <person name="Vo A."/>
            <person name="Wangchuk T."/>
            <person name="Wangdi T."/>
            <person name="Weiand M."/>
            <person name="Wilkinson J."/>
            <person name="Wilson A."/>
            <person name="Yadav S."/>
            <person name="Young G."/>
            <person name="Yu Q."/>
            <person name="Zembek L."/>
            <person name="Zhong D."/>
            <person name="Zimmer A."/>
            <person name="Zwirko Z."/>
            <person name="Jaffe D.B."/>
            <person name="Alvarez P."/>
            <person name="Brockman W."/>
            <person name="Butler J."/>
            <person name="Chin C."/>
            <person name="Gnerre S."/>
            <person name="Grabherr M."/>
            <person name="Kleber M."/>
            <person name="Mauceli E."/>
            <person name="MacCallum I."/>
        </authorList>
    </citation>
    <scope>NUCLEOTIDE SEQUENCE [LARGE SCALE GENOMIC DNA]</scope>
    <source>
        <strain evidence="2">MSH-3 / Tucson 14011-0111.49</strain>
    </source>
</reference>
<dbReference type="Proteomes" id="UP000008744">
    <property type="component" value="Unassembled WGS sequence"/>
</dbReference>
<protein>
    <submittedName>
        <fullName evidence="1">GL26624</fullName>
    </submittedName>
</protein>
<sequence length="62" mass="6850">MGRYSNSNFSTPGRPWPPFRQHLVDQVVEAALDQVVVAAMDLVVVADMDQAVKGNTFCLTKK</sequence>
<name>B4GSY0_DROPE</name>
<accession>B4GSY0</accession>
<proteinExistence type="predicted"/>
<organism evidence="2">
    <name type="scientific">Drosophila persimilis</name>
    <name type="common">Fruit fly</name>
    <dbReference type="NCBI Taxonomy" id="7234"/>
    <lineage>
        <taxon>Eukaryota</taxon>
        <taxon>Metazoa</taxon>
        <taxon>Ecdysozoa</taxon>
        <taxon>Arthropoda</taxon>
        <taxon>Hexapoda</taxon>
        <taxon>Insecta</taxon>
        <taxon>Pterygota</taxon>
        <taxon>Neoptera</taxon>
        <taxon>Endopterygota</taxon>
        <taxon>Diptera</taxon>
        <taxon>Brachycera</taxon>
        <taxon>Muscomorpha</taxon>
        <taxon>Ephydroidea</taxon>
        <taxon>Drosophilidae</taxon>
        <taxon>Drosophila</taxon>
        <taxon>Sophophora</taxon>
    </lineage>
</organism>
<gene>
    <name evidence="1" type="primary">Dper\GL26624</name>
    <name evidence="1" type="ORF">Dper_GL26624</name>
</gene>
<dbReference type="AlphaFoldDB" id="B4GSY0"/>